<evidence type="ECO:0000256" key="1">
    <source>
        <dbReference type="ARBA" id="ARBA00004141"/>
    </source>
</evidence>
<evidence type="ECO:0000259" key="8">
    <source>
        <dbReference type="Pfam" id="PF20684"/>
    </source>
</evidence>
<evidence type="ECO:0000256" key="6">
    <source>
        <dbReference type="SAM" id="MobiDB-lite"/>
    </source>
</evidence>
<dbReference type="PANTHER" id="PTHR33048">
    <property type="entry name" value="PTH11-LIKE INTEGRAL MEMBRANE PROTEIN (AFU_ORTHOLOGUE AFUA_5G11245)"/>
    <property type="match status" value="1"/>
</dbReference>
<comment type="subcellular location">
    <subcellularLocation>
        <location evidence="1">Membrane</location>
        <topology evidence="1">Multi-pass membrane protein</topology>
    </subcellularLocation>
</comment>
<feature type="transmembrane region" description="Helical" evidence="7">
    <location>
        <begin position="204"/>
        <end position="224"/>
    </location>
</feature>
<feature type="transmembrane region" description="Helical" evidence="7">
    <location>
        <begin position="44"/>
        <end position="62"/>
    </location>
</feature>
<dbReference type="STRING" id="1745343.A0A2J6QKF8"/>
<evidence type="ECO:0000313" key="10">
    <source>
        <dbReference type="Proteomes" id="UP000235672"/>
    </source>
</evidence>
<sequence>MSTSNPRGASVVIVSVVFVILAAICISMRLYARLIVLKNSGYDELAISASFVCSIALLILTGEQVRYGEGLHYQAVIAKNPDDFTQQLKYLWISIIVYNASLCLTKISIILQYLRVFVGSGVRRACWATLAFVICYGIYTISISIFACIPISGFWSSTPGAHCVSKKFSWFFNASFNILSDSVILILPMPTLKSLKLPTRQKAGVMMIFALGGFVCLVSVLRLQSLYVISKSLDPTYDNVGASIWSNIEVYTGIICASLPAVKPVVGKLFPKLLSSTRSDTNRTNFPDSGFGNNSSVRPIRLHDVDASGNTVTRVQAKERRESDYDLRESSSSGNLGKDIFVATSMRQDVESNAESRSQVGSENDLIFQRP</sequence>
<feature type="transmembrane region" description="Helical" evidence="7">
    <location>
        <begin position="126"/>
        <end position="155"/>
    </location>
</feature>
<keyword evidence="10" id="KW-1185">Reference proteome</keyword>
<protein>
    <recommendedName>
        <fullName evidence="8">Rhodopsin domain-containing protein</fullName>
    </recommendedName>
</protein>
<dbReference type="Proteomes" id="UP000235672">
    <property type="component" value="Unassembled WGS sequence"/>
</dbReference>
<keyword evidence="2 7" id="KW-0812">Transmembrane</keyword>
<organism evidence="9 10">
    <name type="scientific">Hyaloscypha hepaticicola</name>
    <dbReference type="NCBI Taxonomy" id="2082293"/>
    <lineage>
        <taxon>Eukaryota</taxon>
        <taxon>Fungi</taxon>
        <taxon>Dikarya</taxon>
        <taxon>Ascomycota</taxon>
        <taxon>Pezizomycotina</taxon>
        <taxon>Leotiomycetes</taxon>
        <taxon>Helotiales</taxon>
        <taxon>Hyaloscyphaceae</taxon>
        <taxon>Hyaloscypha</taxon>
    </lineage>
</organism>
<dbReference type="EMBL" id="KZ613467">
    <property type="protein sequence ID" value="PMD26717.1"/>
    <property type="molecule type" value="Genomic_DNA"/>
</dbReference>
<dbReference type="AlphaFoldDB" id="A0A2J6QKF8"/>
<evidence type="ECO:0000313" key="9">
    <source>
        <dbReference type="EMBL" id="PMD26717.1"/>
    </source>
</evidence>
<keyword evidence="3 7" id="KW-1133">Transmembrane helix</keyword>
<accession>A0A2J6QKF8</accession>
<gene>
    <name evidence="9" type="ORF">NA56DRAFT_685042</name>
</gene>
<feature type="transmembrane region" description="Helical" evidence="7">
    <location>
        <begin position="12"/>
        <end position="32"/>
    </location>
</feature>
<dbReference type="PANTHER" id="PTHR33048:SF132">
    <property type="entry name" value="MEMBRANE PROTEIN, PUTATIVE (AFU_ORTHOLOGUE AFUA_6G07820)-RELATED"/>
    <property type="match status" value="1"/>
</dbReference>
<feature type="transmembrane region" description="Helical" evidence="7">
    <location>
        <begin position="90"/>
        <end position="114"/>
    </location>
</feature>
<feature type="domain" description="Rhodopsin" evidence="8">
    <location>
        <begin position="28"/>
        <end position="266"/>
    </location>
</feature>
<evidence type="ECO:0000256" key="4">
    <source>
        <dbReference type="ARBA" id="ARBA00023136"/>
    </source>
</evidence>
<feature type="compositionally biased region" description="Polar residues" evidence="6">
    <location>
        <begin position="345"/>
        <end position="362"/>
    </location>
</feature>
<evidence type="ECO:0000256" key="7">
    <source>
        <dbReference type="SAM" id="Phobius"/>
    </source>
</evidence>
<name>A0A2J6QKF8_9HELO</name>
<reference evidence="9 10" key="1">
    <citation type="submission" date="2016-05" db="EMBL/GenBank/DDBJ databases">
        <title>A degradative enzymes factory behind the ericoid mycorrhizal symbiosis.</title>
        <authorList>
            <consortium name="DOE Joint Genome Institute"/>
            <person name="Martino E."/>
            <person name="Morin E."/>
            <person name="Grelet G."/>
            <person name="Kuo A."/>
            <person name="Kohler A."/>
            <person name="Daghino S."/>
            <person name="Barry K."/>
            <person name="Choi C."/>
            <person name="Cichocki N."/>
            <person name="Clum A."/>
            <person name="Copeland A."/>
            <person name="Hainaut M."/>
            <person name="Haridas S."/>
            <person name="Labutti K."/>
            <person name="Lindquist E."/>
            <person name="Lipzen A."/>
            <person name="Khouja H.-R."/>
            <person name="Murat C."/>
            <person name="Ohm R."/>
            <person name="Olson A."/>
            <person name="Spatafora J."/>
            <person name="Veneault-Fourrey C."/>
            <person name="Henrissat B."/>
            <person name="Grigoriev I."/>
            <person name="Martin F."/>
            <person name="Perotto S."/>
        </authorList>
    </citation>
    <scope>NUCLEOTIDE SEQUENCE [LARGE SCALE GENOMIC DNA]</scope>
    <source>
        <strain evidence="9 10">UAMH 7357</strain>
    </source>
</reference>
<dbReference type="Pfam" id="PF20684">
    <property type="entry name" value="Fung_rhodopsin"/>
    <property type="match status" value="1"/>
</dbReference>
<dbReference type="InterPro" id="IPR052337">
    <property type="entry name" value="SAT4-like"/>
</dbReference>
<evidence type="ECO:0000256" key="3">
    <source>
        <dbReference type="ARBA" id="ARBA00022989"/>
    </source>
</evidence>
<dbReference type="InterPro" id="IPR049326">
    <property type="entry name" value="Rhodopsin_dom_fungi"/>
</dbReference>
<dbReference type="GO" id="GO:0016020">
    <property type="term" value="C:membrane"/>
    <property type="evidence" value="ECO:0007669"/>
    <property type="project" value="UniProtKB-SubCell"/>
</dbReference>
<feature type="transmembrane region" description="Helical" evidence="7">
    <location>
        <begin position="170"/>
        <end position="192"/>
    </location>
</feature>
<proteinExistence type="inferred from homology"/>
<evidence type="ECO:0000256" key="5">
    <source>
        <dbReference type="ARBA" id="ARBA00038359"/>
    </source>
</evidence>
<feature type="compositionally biased region" description="Basic and acidic residues" evidence="6">
    <location>
        <begin position="316"/>
        <end position="329"/>
    </location>
</feature>
<comment type="similarity">
    <text evidence="5">Belongs to the SAT4 family.</text>
</comment>
<feature type="region of interest" description="Disordered" evidence="6">
    <location>
        <begin position="311"/>
        <end position="371"/>
    </location>
</feature>
<dbReference type="OrthoDB" id="2988756at2759"/>
<evidence type="ECO:0000256" key="2">
    <source>
        <dbReference type="ARBA" id="ARBA00022692"/>
    </source>
</evidence>
<keyword evidence="4 7" id="KW-0472">Membrane</keyword>